<dbReference type="AlphaFoldDB" id="A0A7J0ELS9"/>
<dbReference type="EMBL" id="BJWL01000005">
    <property type="protein sequence ID" value="GFY87418.1"/>
    <property type="molecule type" value="Genomic_DNA"/>
</dbReference>
<dbReference type="Proteomes" id="UP000585474">
    <property type="component" value="Unassembled WGS sequence"/>
</dbReference>
<evidence type="ECO:0000313" key="2">
    <source>
        <dbReference type="Proteomes" id="UP000585474"/>
    </source>
</evidence>
<organism evidence="1 2">
    <name type="scientific">Actinidia rufa</name>
    <dbReference type="NCBI Taxonomy" id="165716"/>
    <lineage>
        <taxon>Eukaryota</taxon>
        <taxon>Viridiplantae</taxon>
        <taxon>Streptophyta</taxon>
        <taxon>Embryophyta</taxon>
        <taxon>Tracheophyta</taxon>
        <taxon>Spermatophyta</taxon>
        <taxon>Magnoliopsida</taxon>
        <taxon>eudicotyledons</taxon>
        <taxon>Gunneridae</taxon>
        <taxon>Pentapetalae</taxon>
        <taxon>asterids</taxon>
        <taxon>Ericales</taxon>
        <taxon>Actinidiaceae</taxon>
        <taxon>Actinidia</taxon>
    </lineage>
</organism>
<protein>
    <submittedName>
        <fullName evidence="1">Uncharacterized protein</fullName>
    </submittedName>
</protein>
<name>A0A7J0ELS9_9ERIC</name>
<gene>
    <name evidence="1" type="ORF">Acr_05g0010570</name>
</gene>
<proteinExistence type="predicted"/>
<sequence length="84" mass="9722">MSIEALAMAGVDYMKCDIDVEKWERCGEKQPPSHLLAERNVPSNEIFMEKDKLIRARIQEWAKAVASMKTTTHFDQMREIHLAC</sequence>
<reference evidence="1 2" key="1">
    <citation type="submission" date="2019-07" db="EMBL/GenBank/DDBJ databases">
        <title>De Novo Assembly of kiwifruit Actinidia rufa.</title>
        <authorList>
            <person name="Sugita-Konishi S."/>
            <person name="Sato K."/>
            <person name="Mori E."/>
            <person name="Abe Y."/>
            <person name="Kisaki G."/>
            <person name="Hamano K."/>
            <person name="Suezawa K."/>
            <person name="Otani M."/>
            <person name="Fukuda T."/>
            <person name="Manabe T."/>
            <person name="Gomi K."/>
            <person name="Tabuchi M."/>
            <person name="Akimitsu K."/>
            <person name="Kataoka I."/>
        </authorList>
    </citation>
    <scope>NUCLEOTIDE SEQUENCE [LARGE SCALE GENOMIC DNA]</scope>
    <source>
        <strain evidence="2">cv. Fuchu</strain>
    </source>
</reference>
<evidence type="ECO:0000313" key="1">
    <source>
        <dbReference type="EMBL" id="GFY87418.1"/>
    </source>
</evidence>
<accession>A0A7J0ELS9</accession>
<comment type="caution">
    <text evidence="1">The sequence shown here is derived from an EMBL/GenBank/DDBJ whole genome shotgun (WGS) entry which is preliminary data.</text>
</comment>
<keyword evidence="2" id="KW-1185">Reference proteome</keyword>
<dbReference type="OrthoDB" id="1719622at2759"/>